<keyword evidence="2" id="KW-1185">Reference proteome</keyword>
<evidence type="ECO:0000313" key="2">
    <source>
        <dbReference type="Proteomes" id="UP000029121"/>
    </source>
</evidence>
<sequence>MLLLFAKKESGLEAYLLSSLRIRLKKLVLSFTPGRHDLHHQILTKRKGFNGFCRHNYIISSFLVHVSDSNADQFGNRDEDLICFCSFFVRVYWFYFAAGLAWSPINFRPEFMIFPWMFDEIHGLKLKPFKVAAKKEYWPPLYDVATLKNNKRYTMK</sequence>
<name>R0FSZ4_9BRAS</name>
<dbReference type="EMBL" id="KB870809">
    <property type="protein sequence ID" value="EOA25546.1"/>
    <property type="molecule type" value="Genomic_DNA"/>
</dbReference>
<proteinExistence type="predicted"/>
<dbReference type="Proteomes" id="UP000029121">
    <property type="component" value="Unassembled WGS sequence"/>
</dbReference>
<gene>
    <name evidence="1" type="ORF">CARUB_v10018891mg</name>
</gene>
<organism evidence="1 2">
    <name type="scientific">Capsella rubella</name>
    <dbReference type="NCBI Taxonomy" id="81985"/>
    <lineage>
        <taxon>Eukaryota</taxon>
        <taxon>Viridiplantae</taxon>
        <taxon>Streptophyta</taxon>
        <taxon>Embryophyta</taxon>
        <taxon>Tracheophyta</taxon>
        <taxon>Spermatophyta</taxon>
        <taxon>Magnoliopsida</taxon>
        <taxon>eudicotyledons</taxon>
        <taxon>Gunneridae</taxon>
        <taxon>Pentapetalae</taxon>
        <taxon>rosids</taxon>
        <taxon>malvids</taxon>
        <taxon>Brassicales</taxon>
        <taxon>Brassicaceae</taxon>
        <taxon>Camelineae</taxon>
        <taxon>Capsella</taxon>
    </lineage>
</organism>
<evidence type="ECO:0000313" key="1">
    <source>
        <dbReference type="EMBL" id="EOA25546.1"/>
    </source>
</evidence>
<accession>R0FSZ4</accession>
<dbReference type="AlphaFoldDB" id="R0FSZ4"/>
<protein>
    <submittedName>
        <fullName evidence="1">Uncharacterized protein</fullName>
    </submittedName>
</protein>
<reference evidence="2" key="1">
    <citation type="journal article" date="2013" name="Nat. Genet.">
        <title>The Capsella rubella genome and the genomic consequences of rapid mating system evolution.</title>
        <authorList>
            <person name="Slotte T."/>
            <person name="Hazzouri K.M."/>
            <person name="Agren J.A."/>
            <person name="Koenig D."/>
            <person name="Maumus F."/>
            <person name="Guo Y.L."/>
            <person name="Steige K."/>
            <person name="Platts A.E."/>
            <person name="Escobar J.S."/>
            <person name="Newman L.K."/>
            <person name="Wang W."/>
            <person name="Mandakova T."/>
            <person name="Vello E."/>
            <person name="Smith L.M."/>
            <person name="Henz S.R."/>
            <person name="Steffen J."/>
            <person name="Takuno S."/>
            <person name="Brandvain Y."/>
            <person name="Coop G."/>
            <person name="Andolfatto P."/>
            <person name="Hu T.T."/>
            <person name="Blanchette M."/>
            <person name="Clark R.M."/>
            <person name="Quesneville H."/>
            <person name="Nordborg M."/>
            <person name="Gaut B.S."/>
            <person name="Lysak M.A."/>
            <person name="Jenkins J."/>
            <person name="Grimwood J."/>
            <person name="Chapman J."/>
            <person name="Prochnik S."/>
            <person name="Shu S."/>
            <person name="Rokhsar D."/>
            <person name="Schmutz J."/>
            <person name="Weigel D."/>
            <person name="Wright S.I."/>
        </authorList>
    </citation>
    <scope>NUCLEOTIDE SEQUENCE [LARGE SCALE GENOMIC DNA]</scope>
    <source>
        <strain evidence="2">cv. Monte Gargano</strain>
    </source>
</reference>